<protein>
    <submittedName>
        <fullName evidence="2">Uncharacterized protein</fullName>
    </submittedName>
</protein>
<name>A0A317R9V4_9BURK</name>
<sequence>MQHRMGRPALHRQAALDRQFTHAIAPTPGGGALLRATLAALRLHRPQVLERLVEQAGAREFAKVLARLSARQMVDALTLLPSGQRAAVCAALSPAARRKWHTLAAADLASEAAATHPPMLEAPHLRALAMRAAGWARSLAAGPRRGKAGTAPGIGAGAPA</sequence>
<keyword evidence="3" id="KW-1185">Reference proteome</keyword>
<comment type="caution">
    <text evidence="2">The sequence shown here is derived from an EMBL/GenBank/DDBJ whole genome shotgun (WGS) entry which is preliminary data.</text>
</comment>
<accession>A0A317R9V4</accession>
<dbReference type="RefSeq" id="WP_211306081.1">
    <property type="nucleotide sequence ID" value="NZ_QGUB01000006.1"/>
</dbReference>
<dbReference type="Proteomes" id="UP000246483">
    <property type="component" value="Unassembled WGS sequence"/>
</dbReference>
<dbReference type="EMBL" id="QGUB01000006">
    <property type="protein sequence ID" value="PWW45658.1"/>
    <property type="molecule type" value="Genomic_DNA"/>
</dbReference>
<evidence type="ECO:0000313" key="2">
    <source>
        <dbReference type="EMBL" id="PWW45658.1"/>
    </source>
</evidence>
<feature type="region of interest" description="Disordered" evidence="1">
    <location>
        <begin position="141"/>
        <end position="160"/>
    </location>
</feature>
<evidence type="ECO:0000313" key="3">
    <source>
        <dbReference type="Proteomes" id="UP000246483"/>
    </source>
</evidence>
<organism evidence="2 3">
    <name type="scientific">Melaminivora alkalimesophila</name>
    <dbReference type="NCBI Taxonomy" id="1165852"/>
    <lineage>
        <taxon>Bacteria</taxon>
        <taxon>Pseudomonadati</taxon>
        <taxon>Pseudomonadota</taxon>
        <taxon>Betaproteobacteria</taxon>
        <taxon>Burkholderiales</taxon>
        <taxon>Comamonadaceae</taxon>
        <taxon>Melaminivora</taxon>
    </lineage>
</organism>
<gene>
    <name evidence="2" type="ORF">DFR36_106148</name>
</gene>
<dbReference type="AlphaFoldDB" id="A0A317R9V4"/>
<reference evidence="2 3" key="1">
    <citation type="submission" date="2018-05" db="EMBL/GenBank/DDBJ databases">
        <title>Genomic Encyclopedia of Type Strains, Phase IV (KMG-IV): sequencing the most valuable type-strain genomes for metagenomic binning, comparative biology and taxonomic classification.</title>
        <authorList>
            <person name="Goeker M."/>
        </authorList>
    </citation>
    <scope>NUCLEOTIDE SEQUENCE [LARGE SCALE GENOMIC DNA]</scope>
    <source>
        <strain evidence="2 3">DSM 26006</strain>
    </source>
</reference>
<proteinExistence type="predicted"/>
<evidence type="ECO:0000256" key="1">
    <source>
        <dbReference type="SAM" id="MobiDB-lite"/>
    </source>
</evidence>